<evidence type="ECO:0000313" key="2">
    <source>
        <dbReference type="EMBL" id="MEX9252402.1"/>
    </source>
</evidence>
<protein>
    <recommendedName>
        <fullName evidence="4">Lipoprotein</fullName>
    </recommendedName>
</protein>
<evidence type="ECO:0008006" key="4">
    <source>
        <dbReference type="Google" id="ProtNLM"/>
    </source>
</evidence>
<proteinExistence type="predicted"/>
<feature type="signal peptide" evidence="1">
    <location>
        <begin position="1"/>
        <end position="18"/>
    </location>
</feature>
<gene>
    <name evidence="2" type="ORF">AB7Z85_07765</name>
</gene>
<evidence type="ECO:0000313" key="3">
    <source>
        <dbReference type="Proteomes" id="UP001561463"/>
    </source>
</evidence>
<sequence length="114" mass="11531">MKKIILALAAVASVSVLSGCVVDPSTYSNVELAQCANRGKVFMRHDTFGLCGEELAKRMHSGKVDSVDLMAGGLGTQASIQQGANAAITNAALIGAAGNVAAAQNQSVAVHAGY</sequence>
<feature type="chain" id="PRO_5047537496" description="Lipoprotein" evidence="1">
    <location>
        <begin position="19"/>
        <end position="114"/>
    </location>
</feature>
<reference evidence="2 3" key="1">
    <citation type="submission" date="2024-03" db="EMBL/GenBank/DDBJ databases">
        <title>Role of Flies in the Dissemination of Carbapenem-Resistant Enterobacteriaceae (CRE): An Epidemiological and Genomic Study in China.</title>
        <authorList>
            <person name="Chen K."/>
            <person name="Zhang R."/>
            <person name="Chen S."/>
        </authorList>
    </citation>
    <scope>NUCLEOTIDE SEQUENCE [LARGE SCALE GENOMIC DNA]</scope>
    <source>
        <strain evidence="3">fly-313</strain>
    </source>
</reference>
<accession>A0ABV4A8B2</accession>
<keyword evidence="1" id="KW-0732">Signal</keyword>
<dbReference type="EMBL" id="JBFZPZ010000004">
    <property type="protein sequence ID" value="MEX9252402.1"/>
    <property type="molecule type" value="Genomic_DNA"/>
</dbReference>
<evidence type="ECO:0000256" key="1">
    <source>
        <dbReference type="SAM" id="SignalP"/>
    </source>
</evidence>
<name>A0ABV4A8B2_9ENTR</name>
<keyword evidence="3" id="KW-1185">Reference proteome</keyword>
<dbReference type="RefSeq" id="WP_369497367.1">
    <property type="nucleotide sequence ID" value="NZ_JBFZPZ010000004.1"/>
</dbReference>
<organism evidence="2 3">
    <name type="scientific">Pseudenterobacter timonensis</name>
    <dbReference type="NCBI Taxonomy" id="1755099"/>
    <lineage>
        <taxon>Bacteria</taxon>
        <taxon>Pseudomonadati</taxon>
        <taxon>Pseudomonadota</taxon>
        <taxon>Gammaproteobacteria</taxon>
        <taxon>Enterobacterales</taxon>
        <taxon>Enterobacteriaceae</taxon>
        <taxon>Pseudenterobacter</taxon>
    </lineage>
</organism>
<dbReference type="Proteomes" id="UP001561463">
    <property type="component" value="Unassembled WGS sequence"/>
</dbReference>
<comment type="caution">
    <text evidence="2">The sequence shown here is derived from an EMBL/GenBank/DDBJ whole genome shotgun (WGS) entry which is preliminary data.</text>
</comment>
<dbReference type="PROSITE" id="PS51257">
    <property type="entry name" value="PROKAR_LIPOPROTEIN"/>
    <property type="match status" value="1"/>
</dbReference>